<feature type="compositionally biased region" description="Polar residues" evidence="1">
    <location>
        <begin position="76"/>
        <end position="92"/>
    </location>
</feature>
<feature type="region of interest" description="Disordered" evidence="1">
    <location>
        <begin position="76"/>
        <end position="96"/>
    </location>
</feature>
<name>A0ABR3VUG8_9PEZI</name>
<dbReference type="EMBL" id="JAZHXJ010001153">
    <property type="protein sequence ID" value="KAL1845296.1"/>
    <property type="molecule type" value="Genomic_DNA"/>
</dbReference>
<keyword evidence="3" id="KW-1185">Reference proteome</keyword>
<sequence>MTTTEFRLEAKVPTDLQYHSCVLSFRYLRYLGSGDLPYSSTCGMRLRVHEPTETSHVSECITSWFLDVNTRTPASNLSVQPKSRGASSNGMRSTRRTIVPSGTRNFGFVVPHFATGSFPFSFSASSSLHRPTLARRTFSFLSASPSSSHPF</sequence>
<proteinExistence type="predicted"/>
<accession>A0ABR3VUG8</accession>
<evidence type="ECO:0000256" key="1">
    <source>
        <dbReference type="SAM" id="MobiDB-lite"/>
    </source>
</evidence>
<reference evidence="2 3" key="1">
    <citation type="journal article" date="2024" name="Commun. Biol.">
        <title>Comparative genomic analysis of thermophilic fungi reveals convergent evolutionary adaptations and gene losses.</title>
        <authorList>
            <person name="Steindorff A.S."/>
            <person name="Aguilar-Pontes M.V."/>
            <person name="Robinson A.J."/>
            <person name="Andreopoulos B."/>
            <person name="LaButti K."/>
            <person name="Kuo A."/>
            <person name="Mondo S."/>
            <person name="Riley R."/>
            <person name="Otillar R."/>
            <person name="Haridas S."/>
            <person name="Lipzen A."/>
            <person name="Grimwood J."/>
            <person name="Schmutz J."/>
            <person name="Clum A."/>
            <person name="Reid I.D."/>
            <person name="Moisan M.C."/>
            <person name="Butler G."/>
            <person name="Nguyen T.T.M."/>
            <person name="Dewar K."/>
            <person name="Conant G."/>
            <person name="Drula E."/>
            <person name="Henrissat B."/>
            <person name="Hansel C."/>
            <person name="Singer S."/>
            <person name="Hutchinson M.I."/>
            <person name="de Vries R.P."/>
            <person name="Natvig D.O."/>
            <person name="Powell A.J."/>
            <person name="Tsang A."/>
            <person name="Grigoriev I.V."/>
        </authorList>
    </citation>
    <scope>NUCLEOTIDE SEQUENCE [LARGE SCALE GENOMIC DNA]</scope>
    <source>
        <strain evidence="2 3">ATCC 24622</strain>
    </source>
</reference>
<dbReference type="Proteomes" id="UP001586593">
    <property type="component" value="Unassembled WGS sequence"/>
</dbReference>
<evidence type="ECO:0000313" key="3">
    <source>
        <dbReference type="Proteomes" id="UP001586593"/>
    </source>
</evidence>
<gene>
    <name evidence="2" type="ORF">VTK73DRAFT_719</name>
</gene>
<protein>
    <submittedName>
        <fullName evidence="2">Uncharacterized protein</fullName>
    </submittedName>
</protein>
<evidence type="ECO:0000313" key="2">
    <source>
        <dbReference type="EMBL" id="KAL1845296.1"/>
    </source>
</evidence>
<comment type="caution">
    <text evidence="2">The sequence shown here is derived from an EMBL/GenBank/DDBJ whole genome shotgun (WGS) entry which is preliminary data.</text>
</comment>
<organism evidence="2 3">
    <name type="scientific">Phialemonium thermophilum</name>
    <dbReference type="NCBI Taxonomy" id="223376"/>
    <lineage>
        <taxon>Eukaryota</taxon>
        <taxon>Fungi</taxon>
        <taxon>Dikarya</taxon>
        <taxon>Ascomycota</taxon>
        <taxon>Pezizomycotina</taxon>
        <taxon>Sordariomycetes</taxon>
        <taxon>Sordariomycetidae</taxon>
        <taxon>Cephalothecales</taxon>
        <taxon>Cephalothecaceae</taxon>
        <taxon>Phialemonium</taxon>
    </lineage>
</organism>